<dbReference type="GO" id="GO:0016853">
    <property type="term" value="F:isomerase activity"/>
    <property type="evidence" value="ECO:0007669"/>
    <property type="project" value="UniProtKB-KW"/>
</dbReference>
<dbReference type="PANTHER" id="PTHR12110">
    <property type="entry name" value="HYDROXYPYRUVATE ISOMERASE"/>
    <property type="match status" value="1"/>
</dbReference>
<dbReference type="SUPFAM" id="SSF51658">
    <property type="entry name" value="Xylose isomerase-like"/>
    <property type="match status" value="1"/>
</dbReference>
<proteinExistence type="predicted"/>
<dbReference type="InterPro" id="IPR036237">
    <property type="entry name" value="Xyl_isomerase-like_sf"/>
</dbReference>
<dbReference type="Gene3D" id="3.20.20.150">
    <property type="entry name" value="Divalent-metal-dependent TIM barrel enzymes"/>
    <property type="match status" value="1"/>
</dbReference>
<dbReference type="RefSeq" id="WP_132378387.1">
    <property type="nucleotide sequence ID" value="NZ_DAISRC010000015.1"/>
</dbReference>
<evidence type="ECO:0000313" key="3">
    <source>
        <dbReference type="Proteomes" id="UP000295726"/>
    </source>
</evidence>
<dbReference type="InterPro" id="IPR013022">
    <property type="entry name" value="Xyl_isomerase-like_TIM-brl"/>
</dbReference>
<reference evidence="2 3" key="1">
    <citation type="submission" date="2019-03" db="EMBL/GenBank/DDBJ databases">
        <title>Genomic Encyclopedia of Type Strains, Phase IV (KMG-IV): sequencing the most valuable type-strain genomes for metagenomic binning, comparative biology and taxonomic classification.</title>
        <authorList>
            <person name="Goeker M."/>
        </authorList>
    </citation>
    <scope>NUCLEOTIDE SEQUENCE [LARGE SCALE GENOMIC DNA]</scope>
    <source>
        <strain evidence="2 3">DSM 29489</strain>
    </source>
</reference>
<dbReference type="AlphaFoldDB" id="A0A4R3KGC0"/>
<dbReference type="Pfam" id="PF01261">
    <property type="entry name" value="AP_endonuc_2"/>
    <property type="match status" value="1"/>
</dbReference>
<name>A0A4R3KGC0_9FIRM</name>
<dbReference type="PANTHER" id="PTHR12110:SF21">
    <property type="entry name" value="XYLOSE ISOMERASE-LIKE TIM BARREL DOMAIN-CONTAINING PROTEIN"/>
    <property type="match status" value="1"/>
</dbReference>
<organism evidence="2 3">
    <name type="scientific">Muricomes intestini</name>
    <dbReference type="NCBI Taxonomy" id="1796634"/>
    <lineage>
        <taxon>Bacteria</taxon>
        <taxon>Bacillati</taxon>
        <taxon>Bacillota</taxon>
        <taxon>Clostridia</taxon>
        <taxon>Lachnospirales</taxon>
        <taxon>Lachnospiraceae</taxon>
        <taxon>Muricomes</taxon>
    </lineage>
</organism>
<sequence length="314" mass="35355">MRLCLNTDGLQELSFEDMLDVAAEIGVESLEFGCGNWSPAPHLNLDEMIKSEEARKRFMDAIHSRGLVLETLNCSGNQLDPREEGRLHQQVVEKTFALAQMLGIKKVVMMSGLPGGGPDAKYPNWVTMCWPPIMPDMLKYQWEEVLIPYWKKTVKQAAEFGIEKIALENHGAQCVYNADTLLRLRRAAGPMIGMNLDPSHLIFMGGDGIEMALALGGDAIYHVHAKDCRKERRRFAANGGLETRTVEQCGERAWNYAVLGYGQNDQWWREFLSVLSMLGYDGPVSMEIEDMTMSLEVGVRKSCDFLKSVMPRVF</sequence>
<dbReference type="InterPro" id="IPR050312">
    <property type="entry name" value="IolE/XylAMocC-like"/>
</dbReference>
<feature type="domain" description="Xylose isomerase-like TIM barrel" evidence="1">
    <location>
        <begin position="19"/>
        <end position="308"/>
    </location>
</feature>
<dbReference type="Proteomes" id="UP000295726">
    <property type="component" value="Unassembled WGS sequence"/>
</dbReference>
<gene>
    <name evidence="2" type="ORF">EDD59_10289</name>
</gene>
<comment type="caution">
    <text evidence="2">The sequence shown here is derived from an EMBL/GenBank/DDBJ whole genome shotgun (WGS) entry which is preliminary data.</text>
</comment>
<accession>A0A4R3KGC0</accession>
<evidence type="ECO:0000259" key="1">
    <source>
        <dbReference type="Pfam" id="PF01261"/>
    </source>
</evidence>
<keyword evidence="2" id="KW-0413">Isomerase</keyword>
<dbReference type="EMBL" id="SLZZ01000002">
    <property type="protein sequence ID" value="TCS82225.1"/>
    <property type="molecule type" value="Genomic_DNA"/>
</dbReference>
<evidence type="ECO:0000313" key="2">
    <source>
        <dbReference type="EMBL" id="TCS82225.1"/>
    </source>
</evidence>
<dbReference type="OrthoDB" id="9779184at2"/>
<protein>
    <submittedName>
        <fullName evidence="2">Sugar phosphate isomerase/epimerase</fullName>
    </submittedName>
</protein>
<keyword evidence="3" id="KW-1185">Reference proteome</keyword>